<evidence type="ECO:0000313" key="2">
    <source>
        <dbReference type="Proteomes" id="UP001151760"/>
    </source>
</evidence>
<accession>A0ABQ5GXG6</accession>
<sequence length="135" mass="14685">MDSNVVRGDGLVVLGGRSSNELKQGWKDVGGVEKISSMGSNSDVEKVPGGKGVIGGDLMGVDGDVLGILKIKVWLRFRGDGDEKSNQGRRTSQSRQHVDTSLIHIESHKSPTTVLFDVDIGRISIHHYEYQRVSL</sequence>
<protein>
    <submittedName>
        <fullName evidence="1">Uncharacterized protein</fullName>
    </submittedName>
</protein>
<evidence type="ECO:0000313" key="1">
    <source>
        <dbReference type="EMBL" id="GJT80110.1"/>
    </source>
</evidence>
<comment type="caution">
    <text evidence="1">The sequence shown here is derived from an EMBL/GenBank/DDBJ whole genome shotgun (WGS) entry which is preliminary data.</text>
</comment>
<keyword evidence="2" id="KW-1185">Reference proteome</keyword>
<dbReference type="Proteomes" id="UP001151760">
    <property type="component" value="Unassembled WGS sequence"/>
</dbReference>
<proteinExistence type="predicted"/>
<reference evidence="1" key="2">
    <citation type="submission" date="2022-01" db="EMBL/GenBank/DDBJ databases">
        <authorList>
            <person name="Yamashiro T."/>
            <person name="Shiraishi A."/>
            <person name="Satake H."/>
            <person name="Nakayama K."/>
        </authorList>
    </citation>
    <scope>NUCLEOTIDE SEQUENCE</scope>
</reference>
<dbReference type="EMBL" id="BQNB010018960">
    <property type="protein sequence ID" value="GJT80110.1"/>
    <property type="molecule type" value="Genomic_DNA"/>
</dbReference>
<organism evidence="1 2">
    <name type="scientific">Tanacetum coccineum</name>
    <dbReference type="NCBI Taxonomy" id="301880"/>
    <lineage>
        <taxon>Eukaryota</taxon>
        <taxon>Viridiplantae</taxon>
        <taxon>Streptophyta</taxon>
        <taxon>Embryophyta</taxon>
        <taxon>Tracheophyta</taxon>
        <taxon>Spermatophyta</taxon>
        <taxon>Magnoliopsida</taxon>
        <taxon>eudicotyledons</taxon>
        <taxon>Gunneridae</taxon>
        <taxon>Pentapetalae</taxon>
        <taxon>asterids</taxon>
        <taxon>campanulids</taxon>
        <taxon>Asterales</taxon>
        <taxon>Asteraceae</taxon>
        <taxon>Asteroideae</taxon>
        <taxon>Anthemideae</taxon>
        <taxon>Anthemidinae</taxon>
        <taxon>Tanacetum</taxon>
    </lineage>
</organism>
<name>A0ABQ5GXG6_9ASTR</name>
<reference evidence="1" key="1">
    <citation type="journal article" date="2022" name="Int. J. Mol. Sci.">
        <title>Draft Genome of Tanacetum Coccineum: Genomic Comparison of Closely Related Tanacetum-Family Plants.</title>
        <authorList>
            <person name="Yamashiro T."/>
            <person name="Shiraishi A."/>
            <person name="Nakayama K."/>
            <person name="Satake H."/>
        </authorList>
    </citation>
    <scope>NUCLEOTIDE SEQUENCE</scope>
</reference>
<gene>
    <name evidence="1" type="ORF">Tco_1054452</name>
</gene>